<dbReference type="Proteomes" id="UP000193623">
    <property type="component" value="Unassembled WGS sequence"/>
</dbReference>
<evidence type="ECO:0000313" key="3">
    <source>
        <dbReference type="Proteomes" id="UP000193623"/>
    </source>
</evidence>
<proteinExistence type="predicted"/>
<keyword evidence="3" id="KW-1185">Reference proteome</keyword>
<accession>A0A1Y5RCS4</accession>
<name>A0A1Y5RCS4_9RHOB</name>
<dbReference type="OrthoDB" id="9973270at2"/>
<dbReference type="AlphaFoldDB" id="A0A1Y5RCS4"/>
<sequence>MMYLWVFRITGVFALALGVLLLVAPHVYLSLYVPLYDPINMPFAAQRLSPAIIGLGALLLLASSLPQGAFAARFAMLAALVWFGVAGTGVFHYLTGTATWNILVAAGTEVILGVLFLTAARSHRTP</sequence>
<feature type="transmembrane region" description="Helical" evidence="1">
    <location>
        <begin position="100"/>
        <end position="120"/>
    </location>
</feature>
<feature type="transmembrane region" description="Helical" evidence="1">
    <location>
        <begin position="43"/>
        <end position="62"/>
    </location>
</feature>
<keyword evidence="1" id="KW-1133">Transmembrane helix</keyword>
<protein>
    <recommendedName>
        <fullName evidence="4">DUF4345 domain-containing protein</fullName>
    </recommendedName>
</protein>
<keyword evidence="1" id="KW-0812">Transmembrane</keyword>
<evidence type="ECO:0008006" key="4">
    <source>
        <dbReference type="Google" id="ProtNLM"/>
    </source>
</evidence>
<dbReference type="RefSeq" id="WP_143515312.1">
    <property type="nucleotide sequence ID" value="NZ_FWFT01000001.1"/>
</dbReference>
<feature type="transmembrane region" description="Helical" evidence="1">
    <location>
        <begin position="74"/>
        <end position="94"/>
    </location>
</feature>
<dbReference type="EMBL" id="FWFT01000001">
    <property type="protein sequence ID" value="SLN14445.1"/>
    <property type="molecule type" value="Genomic_DNA"/>
</dbReference>
<evidence type="ECO:0000313" key="2">
    <source>
        <dbReference type="EMBL" id="SLN14445.1"/>
    </source>
</evidence>
<keyword evidence="1" id="KW-0472">Membrane</keyword>
<gene>
    <name evidence="2" type="ORF">PSJ8397_00266</name>
</gene>
<feature type="transmembrane region" description="Helical" evidence="1">
    <location>
        <begin position="12"/>
        <end position="31"/>
    </location>
</feature>
<organism evidence="2 3">
    <name type="scientific">Pseudooctadecabacter jejudonensis</name>
    <dbReference type="NCBI Taxonomy" id="1391910"/>
    <lineage>
        <taxon>Bacteria</taxon>
        <taxon>Pseudomonadati</taxon>
        <taxon>Pseudomonadota</taxon>
        <taxon>Alphaproteobacteria</taxon>
        <taxon>Rhodobacterales</taxon>
        <taxon>Paracoccaceae</taxon>
        <taxon>Pseudooctadecabacter</taxon>
    </lineage>
</organism>
<evidence type="ECO:0000256" key="1">
    <source>
        <dbReference type="SAM" id="Phobius"/>
    </source>
</evidence>
<reference evidence="2 3" key="1">
    <citation type="submission" date="2017-03" db="EMBL/GenBank/DDBJ databases">
        <authorList>
            <person name="Afonso C.L."/>
            <person name="Miller P.J."/>
            <person name="Scott M.A."/>
            <person name="Spackman E."/>
            <person name="Goraichik I."/>
            <person name="Dimitrov K.M."/>
            <person name="Suarez D.L."/>
            <person name="Swayne D.E."/>
        </authorList>
    </citation>
    <scope>NUCLEOTIDE SEQUENCE [LARGE SCALE GENOMIC DNA]</scope>
    <source>
        <strain evidence="2 3">CECT 8397</strain>
    </source>
</reference>